<organism evidence="5 6">
    <name type="scientific">Sandaracinus amylolyticus</name>
    <dbReference type="NCBI Taxonomy" id="927083"/>
    <lineage>
        <taxon>Bacteria</taxon>
        <taxon>Pseudomonadati</taxon>
        <taxon>Myxococcota</taxon>
        <taxon>Polyangia</taxon>
        <taxon>Polyangiales</taxon>
        <taxon>Sandaracinaceae</taxon>
        <taxon>Sandaracinus</taxon>
    </lineage>
</organism>
<keyword evidence="6" id="KW-1185">Reference proteome</keyword>
<evidence type="ECO:0000256" key="3">
    <source>
        <dbReference type="ARBA" id="ARBA00023163"/>
    </source>
</evidence>
<dbReference type="PANTHER" id="PTHR46796">
    <property type="entry name" value="HTH-TYPE TRANSCRIPTIONAL ACTIVATOR RHAS-RELATED"/>
    <property type="match status" value="1"/>
</dbReference>
<dbReference type="EMBL" id="CP011125">
    <property type="protein sequence ID" value="AKF05214.1"/>
    <property type="molecule type" value="Genomic_DNA"/>
</dbReference>
<gene>
    <name evidence="5" type="ORF">DB32_002363</name>
</gene>
<dbReference type="InterPro" id="IPR050204">
    <property type="entry name" value="AraC_XylS_family_regulators"/>
</dbReference>
<dbReference type="GO" id="GO:0003700">
    <property type="term" value="F:DNA-binding transcription factor activity"/>
    <property type="evidence" value="ECO:0007669"/>
    <property type="project" value="InterPro"/>
</dbReference>
<dbReference type="OrthoDB" id="112032at2"/>
<sequence>MSATRALEGCRVVHAEGIEIVEAPRARRAFPERVSTSLGVCLKRGAAHRVISDGARRDYPADAICVRAPGCVWASDEADVAFVSIDVSTDRMGAIEYAPMTFLDALPEMHDAIARLSAGPHEPALRDESLALLLEGLRARGALRFGRARRTHDDAVARAVAHLDATLDRNVALDELAHVARADKFVLVRRFRREIGTTPHAYHLRVRVERARAALASGEAALEVAMSLGFADQSHFGRHFRRVVGVTPAAYARTTKR</sequence>
<evidence type="ECO:0000256" key="2">
    <source>
        <dbReference type="ARBA" id="ARBA00023125"/>
    </source>
</evidence>
<dbReference type="InterPro" id="IPR020449">
    <property type="entry name" value="Tscrpt_reg_AraC-type_HTH"/>
</dbReference>
<evidence type="ECO:0000313" key="5">
    <source>
        <dbReference type="EMBL" id="AKF05214.1"/>
    </source>
</evidence>
<keyword evidence="3" id="KW-0804">Transcription</keyword>
<dbReference type="InterPro" id="IPR018060">
    <property type="entry name" value="HTH_AraC"/>
</dbReference>
<dbReference type="Gene3D" id="1.10.10.60">
    <property type="entry name" value="Homeodomain-like"/>
    <property type="match status" value="2"/>
</dbReference>
<dbReference type="STRING" id="927083.DB32_002363"/>
<accession>A0A0F6SEH7</accession>
<dbReference type="KEGG" id="samy:DB32_002363"/>
<keyword evidence="2" id="KW-0238">DNA-binding</keyword>
<dbReference type="GO" id="GO:0043565">
    <property type="term" value="F:sequence-specific DNA binding"/>
    <property type="evidence" value="ECO:0007669"/>
    <property type="project" value="InterPro"/>
</dbReference>
<dbReference type="InterPro" id="IPR009057">
    <property type="entry name" value="Homeodomain-like_sf"/>
</dbReference>
<keyword evidence="1" id="KW-0805">Transcription regulation</keyword>
<dbReference type="SMART" id="SM00342">
    <property type="entry name" value="HTH_ARAC"/>
    <property type="match status" value="1"/>
</dbReference>
<evidence type="ECO:0000313" key="6">
    <source>
        <dbReference type="Proteomes" id="UP000034883"/>
    </source>
</evidence>
<dbReference type="SUPFAM" id="SSF46689">
    <property type="entry name" value="Homeodomain-like"/>
    <property type="match status" value="2"/>
</dbReference>
<evidence type="ECO:0000256" key="1">
    <source>
        <dbReference type="ARBA" id="ARBA00023015"/>
    </source>
</evidence>
<dbReference type="PRINTS" id="PR00032">
    <property type="entry name" value="HTHARAC"/>
</dbReference>
<dbReference type="PROSITE" id="PS01124">
    <property type="entry name" value="HTH_ARAC_FAMILY_2"/>
    <property type="match status" value="1"/>
</dbReference>
<evidence type="ECO:0000259" key="4">
    <source>
        <dbReference type="PROSITE" id="PS01124"/>
    </source>
</evidence>
<name>A0A0F6SEH7_9BACT</name>
<reference evidence="5 6" key="1">
    <citation type="submission" date="2015-03" db="EMBL/GenBank/DDBJ databases">
        <title>Genome assembly of Sandaracinus amylolyticus DSM 53668.</title>
        <authorList>
            <person name="Sharma G."/>
            <person name="Subramanian S."/>
        </authorList>
    </citation>
    <scope>NUCLEOTIDE SEQUENCE [LARGE SCALE GENOMIC DNA]</scope>
    <source>
        <strain evidence="5 6">DSM 53668</strain>
    </source>
</reference>
<feature type="domain" description="HTH araC/xylS-type" evidence="4">
    <location>
        <begin position="157"/>
        <end position="254"/>
    </location>
</feature>
<protein>
    <submittedName>
        <fullName evidence="5">Transcriptional regulator, AraC family protein</fullName>
    </submittedName>
</protein>
<dbReference type="Pfam" id="PF12833">
    <property type="entry name" value="HTH_18"/>
    <property type="match status" value="1"/>
</dbReference>
<proteinExistence type="predicted"/>
<dbReference type="Proteomes" id="UP000034883">
    <property type="component" value="Chromosome"/>
</dbReference>
<dbReference type="RefSeq" id="WP_053232476.1">
    <property type="nucleotide sequence ID" value="NZ_CP011125.1"/>
</dbReference>
<dbReference type="AlphaFoldDB" id="A0A0F6SEH7"/>